<evidence type="ECO:0000313" key="1">
    <source>
        <dbReference type="EMBL" id="EBN4935967.1"/>
    </source>
</evidence>
<reference evidence="1" key="1">
    <citation type="submission" date="2018-07" db="EMBL/GenBank/DDBJ databases">
        <authorList>
            <consortium name="PulseNet: The National Subtyping Network for Foodborne Disease Surveillance"/>
            <person name="Tarr C.L."/>
            <person name="Trees E."/>
            <person name="Katz L.S."/>
            <person name="Carleton-Romer H.A."/>
            <person name="Stroika S."/>
            <person name="Kucerova Z."/>
            <person name="Roache K.F."/>
            <person name="Sabol A.L."/>
            <person name="Besser J."/>
            <person name="Gerner-Smidt P."/>
        </authorList>
    </citation>
    <scope>NUCLEOTIDE SEQUENCE</scope>
    <source>
        <strain evidence="1">PNUSAS020327</strain>
    </source>
</reference>
<comment type="caution">
    <text evidence="1">The sequence shown here is derived from an EMBL/GenBank/DDBJ whole genome shotgun (WGS) entry which is preliminary data.</text>
</comment>
<dbReference type="AlphaFoldDB" id="A0A5T8ECK1"/>
<organism evidence="1">
    <name type="scientific">Salmonella enterica</name>
    <name type="common">Salmonella choleraesuis</name>
    <dbReference type="NCBI Taxonomy" id="28901"/>
    <lineage>
        <taxon>Bacteria</taxon>
        <taxon>Pseudomonadati</taxon>
        <taxon>Pseudomonadota</taxon>
        <taxon>Gammaproteobacteria</taxon>
        <taxon>Enterobacterales</taxon>
        <taxon>Enterobacteriaceae</taxon>
        <taxon>Salmonella</taxon>
    </lineage>
</organism>
<sequence>MQQVKIYTASPSDLSPPVQSESFCVDLVLASDYRELEAKCAALVVENGALKKSEVEFNDYCRHECEDVGDTWVDDFTETPATDAFLAEVRASAIPEGYALVPQQIFLEPSDIELICSQCGDGHESGYGDFTDGLLWVGNIQRDDGSIVHGLHISSADYTEEGGVTFCEFAAQPRKGGAV</sequence>
<protein>
    <submittedName>
        <fullName evidence="1">Uncharacterized protein</fullName>
    </submittedName>
</protein>
<gene>
    <name evidence="1" type="ORF">DTR45_13240</name>
</gene>
<accession>A0A5T8ECK1</accession>
<dbReference type="EMBL" id="AAGFWY010000005">
    <property type="protein sequence ID" value="EBN4935967.1"/>
    <property type="molecule type" value="Genomic_DNA"/>
</dbReference>
<proteinExistence type="predicted"/>
<name>A0A5T8ECK1_SALER</name>